<dbReference type="PANTHER" id="PTHR36925">
    <property type="entry name" value="COBALT-PRECORRIN-6A REDUCTASE"/>
    <property type="match status" value="1"/>
</dbReference>
<proteinExistence type="predicted"/>
<evidence type="ECO:0000256" key="1">
    <source>
        <dbReference type="ARBA" id="ARBA00004953"/>
    </source>
</evidence>
<dbReference type="PROSITE" id="PS51014">
    <property type="entry name" value="COBK_CBIJ"/>
    <property type="match status" value="1"/>
</dbReference>
<dbReference type="Proteomes" id="UP000565745">
    <property type="component" value="Unassembled WGS sequence"/>
</dbReference>
<protein>
    <submittedName>
        <fullName evidence="4">Precorrin-6A/cobalt-precorrin-6A reductase</fullName>
        <ecNumber evidence="4">1.3.1.106</ecNumber>
        <ecNumber evidence="4">1.3.1.54</ecNumber>
    </submittedName>
</protein>
<dbReference type="EC" id="1.3.1.106" evidence="4"/>
<comment type="pathway">
    <text evidence="1">Cofactor biosynthesis; adenosylcobalamin biosynthesis.</text>
</comment>
<dbReference type="PANTHER" id="PTHR36925:SF1">
    <property type="entry name" value="COBALT-PRECORRIN-6A REDUCTASE"/>
    <property type="match status" value="1"/>
</dbReference>
<organism evidence="4 5">
    <name type="scientific">Sulfitobacter noctilucicola</name>
    <dbReference type="NCBI Taxonomy" id="1342301"/>
    <lineage>
        <taxon>Bacteria</taxon>
        <taxon>Pseudomonadati</taxon>
        <taxon>Pseudomonadota</taxon>
        <taxon>Alphaproteobacteria</taxon>
        <taxon>Rhodobacterales</taxon>
        <taxon>Roseobacteraceae</taxon>
        <taxon>Sulfitobacter</taxon>
    </lineage>
</organism>
<sequence>MTSDTRILLLAGSAEARQIAVALLERGLHVRALMSEAPRGANPMPVDFEVCGEPSQEVLASAMATKDAVIDASHGFDGAMTDAGWKAARAADLPFVTLRRPGWDVAAHDLWTAVTDVAAAMELIPPGARVFSAAGWASLPDCAAFQGSRLLLRQTTPHNRPVPFDFVQPVFGTPPFTVESETDLFRRLQIDMLMCRNLGGAPSRPKVDAAVALGLPVLLIERPAPPPEAHCVDHVNAVLAWVAAL</sequence>
<dbReference type="InterPro" id="IPR003723">
    <property type="entry name" value="Precorrin-6x_reduct"/>
</dbReference>
<dbReference type="Pfam" id="PF02571">
    <property type="entry name" value="CbiJ"/>
    <property type="match status" value="1"/>
</dbReference>
<dbReference type="GO" id="GO:0016994">
    <property type="term" value="F:precorrin-6A reductase activity"/>
    <property type="evidence" value="ECO:0007669"/>
    <property type="project" value="UniProtKB-EC"/>
</dbReference>
<evidence type="ECO:0000313" key="4">
    <source>
        <dbReference type="EMBL" id="MBB4174050.1"/>
    </source>
</evidence>
<dbReference type="UniPathway" id="UPA00148"/>
<dbReference type="OrthoDB" id="5183775at2"/>
<keyword evidence="3 4" id="KW-0560">Oxidoreductase</keyword>
<evidence type="ECO:0000256" key="3">
    <source>
        <dbReference type="ARBA" id="ARBA00023002"/>
    </source>
</evidence>
<dbReference type="GO" id="GO:0009236">
    <property type="term" value="P:cobalamin biosynthetic process"/>
    <property type="evidence" value="ECO:0007669"/>
    <property type="project" value="UniProtKB-UniPathway"/>
</dbReference>
<dbReference type="EMBL" id="JACIFU010000002">
    <property type="protein sequence ID" value="MBB4174050.1"/>
    <property type="molecule type" value="Genomic_DNA"/>
</dbReference>
<reference evidence="4 5" key="1">
    <citation type="submission" date="2020-08" db="EMBL/GenBank/DDBJ databases">
        <title>Genomic Encyclopedia of Type Strains, Phase IV (KMG-IV): sequencing the most valuable type-strain genomes for metagenomic binning, comparative biology and taxonomic classification.</title>
        <authorList>
            <person name="Goeker M."/>
        </authorList>
    </citation>
    <scope>NUCLEOTIDE SEQUENCE [LARGE SCALE GENOMIC DNA]</scope>
    <source>
        <strain evidence="4 5">DSM 101015</strain>
    </source>
</reference>
<dbReference type="EC" id="1.3.1.54" evidence="4"/>
<keyword evidence="2" id="KW-0169">Cobalamin biosynthesis</keyword>
<name>A0A7W6Q3C8_9RHOB</name>
<dbReference type="AlphaFoldDB" id="A0A7W6Q3C8"/>
<accession>A0A7W6Q3C8</accession>
<evidence type="ECO:0000256" key="2">
    <source>
        <dbReference type="ARBA" id="ARBA00022573"/>
    </source>
</evidence>
<comment type="caution">
    <text evidence="4">The sequence shown here is derived from an EMBL/GenBank/DDBJ whole genome shotgun (WGS) entry which is preliminary data.</text>
</comment>
<evidence type="ECO:0000313" key="5">
    <source>
        <dbReference type="Proteomes" id="UP000565745"/>
    </source>
</evidence>
<keyword evidence="5" id="KW-1185">Reference proteome</keyword>
<gene>
    <name evidence="4" type="ORF">GGR93_001823</name>
</gene>
<dbReference type="RefSeq" id="WP_025057135.1">
    <property type="nucleotide sequence ID" value="NZ_JACIFU010000002.1"/>
</dbReference>